<organism evidence="3 4">
    <name type="scientific">Terriglobus aquaticus</name>
    <dbReference type="NCBI Taxonomy" id="940139"/>
    <lineage>
        <taxon>Bacteria</taxon>
        <taxon>Pseudomonadati</taxon>
        <taxon>Acidobacteriota</taxon>
        <taxon>Terriglobia</taxon>
        <taxon>Terriglobales</taxon>
        <taxon>Acidobacteriaceae</taxon>
        <taxon>Terriglobus</taxon>
    </lineage>
</organism>
<dbReference type="InterPro" id="IPR013424">
    <property type="entry name" value="Ice-binding_C"/>
</dbReference>
<comment type="caution">
    <text evidence="3">The sequence shown here is derived from an EMBL/GenBank/DDBJ whole genome shotgun (WGS) entry which is preliminary data.</text>
</comment>
<sequence length="220" mass="23808">MLSFRNALRFCCAFALVFCPLLVHADTLNLVSTTGGSVNGEDIYPYNFSINGSSSLTSLVCLDYNRQVSIGEQWQVSVQSLDLGSSQTAIDYRTDAILYYVFGQYGLSNSDVQYAIWSIFDPDITSNTGFTSTSQTLVDYASYYAADPDVINSGFFSNFVLYTPTADQTGWTNGTPQEFIGAASAAPTPEPSSLALLGTGLISTALSFRKRFAARAEEVA</sequence>
<evidence type="ECO:0000256" key="1">
    <source>
        <dbReference type="SAM" id="SignalP"/>
    </source>
</evidence>
<dbReference type="NCBIfam" id="TIGR02595">
    <property type="entry name" value="PEP_CTERM"/>
    <property type="match status" value="1"/>
</dbReference>
<evidence type="ECO:0000313" key="3">
    <source>
        <dbReference type="EMBL" id="MFN2977463.1"/>
    </source>
</evidence>
<protein>
    <submittedName>
        <fullName evidence="3">PEP-CTERM sorting domain-containing protein</fullName>
    </submittedName>
</protein>
<feature type="chain" id="PRO_5045617434" evidence="1">
    <location>
        <begin position="26"/>
        <end position="220"/>
    </location>
</feature>
<dbReference type="RefSeq" id="WP_263414375.1">
    <property type="nucleotide sequence ID" value="NZ_BAABBH010000001.1"/>
</dbReference>
<name>A0ABW9KQ23_9BACT</name>
<feature type="domain" description="Ice-binding protein C-terminal" evidence="2">
    <location>
        <begin position="187"/>
        <end position="210"/>
    </location>
</feature>
<keyword evidence="1" id="KW-0732">Signal</keyword>
<gene>
    <name evidence="3" type="ORF">ACK2TP_16955</name>
</gene>
<dbReference type="Pfam" id="PF07589">
    <property type="entry name" value="PEP-CTERM"/>
    <property type="match status" value="1"/>
</dbReference>
<keyword evidence="4" id="KW-1185">Reference proteome</keyword>
<evidence type="ECO:0000313" key="4">
    <source>
        <dbReference type="Proteomes" id="UP001634747"/>
    </source>
</evidence>
<accession>A0ABW9KQ23</accession>
<evidence type="ECO:0000259" key="2">
    <source>
        <dbReference type="Pfam" id="PF07589"/>
    </source>
</evidence>
<reference evidence="3 4" key="1">
    <citation type="submission" date="2024-12" db="EMBL/GenBank/DDBJ databases">
        <authorList>
            <person name="Lee Y."/>
        </authorList>
    </citation>
    <scope>NUCLEOTIDE SEQUENCE [LARGE SCALE GENOMIC DNA]</scope>
    <source>
        <strain evidence="3 4">03SUJ4</strain>
    </source>
</reference>
<proteinExistence type="predicted"/>
<feature type="signal peptide" evidence="1">
    <location>
        <begin position="1"/>
        <end position="25"/>
    </location>
</feature>
<dbReference type="Proteomes" id="UP001634747">
    <property type="component" value="Unassembled WGS sequence"/>
</dbReference>
<dbReference type="EMBL" id="JBJYXY010000001">
    <property type="protein sequence ID" value="MFN2977463.1"/>
    <property type="molecule type" value="Genomic_DNA"/>
</dbReference>